<evidence type="ECO:0000313" key="3">
    <source>
        <dbReference type="Proteomes" id="UP000184085"/>
    </source>
</evidence>
<dbReference type="AlphaFoldDB" id="A0A1M4N654"/>
<dbReference type="EMBL" id="FMJB01000064">
    <property type="protein sequence ID" value="SCM69537.1"/>
    <property type="molecule type" value="Genomic_DNA"/>
</dbReference>
<gene>
    <name evidence="2" type="ORF">KARMA_3776</name>
</gene>
<evidence type="ECO:0000259" key="1">
    <source>
        <dbReference type="Pfam" id="PF06114"/>
    </source>
</evidence>
<proteinExistence type="predicted"/>
<dbReference type="Proteomes" id="UP000184085">
    <property type="component" value="Unassembled WGS sequence"/>
</dbReference>
<dbReference type="Pfam" id="PF06114">
    <property type="entry name" value="Peptidase_M78"/>
    <property type="match status" value="1"/>
</dbReference>
<protein>
    <recommendedName>
        <fullName evidence="1">IrrE N-terminal-like domain-containing protein</fullName>
    </recommendedName>
</protein>
<accession>A0A1M4N654</accession>
<keyword evidence="3" id="KW-1185">Reference proteome</keyword>
<evidence type="ECO:0000313" key="2">
    <source>
        <dbReference type="EMBL" id="SCM69537.1"/>
    </source>
</evidence>
<feature type="domain" description="IrrE N-terminal-like" evidence="1">
    <location>
        <begin position="64"/>
        <end position="173"/>
    </location>
</feature>
<organism evidence="2 3">
    <name type="scientific">Donghicola eburneus</name>
    <dbReference type="NCBI Taxonomy" id="393278"/>
    <lineage>
        <taxon>Bacteria</taxon>
        <taxon>Pseudomonadati</taxon>
        <taxon>Pseudomonadota</taxon>
        <taxon>Alphaproteobacteria</taxon>
        <taxon>Rhodobacterales</taxon>
        <taxon>Roseobacteraceae</taxon>
        <taxon>Donghicola</taxon>
    </lineage>
</organism>
<dbReference type="PANTHER" id="PTHR43236">
    <property type="entry name" value="ANTITOXIN HIGA1"/>
    <property type="match status" value="1"/>
</dbReference>
<dbReference type="InterPro" id="IPR010359">
    <property type="entry name" value="IrrE_HExxH"/>
</dbReference>
<dbReference type="InterPro" id="IPR052345">
    <property type="entry name" value="Rad_response_metalloprotease"/>
</dbReference>
<sequence length="185" mass="20648">MPNGPKMSEANVYERIRPLLIKAPVPLEQIARSLGLAVEMSANLEQGISGEIACENGRYKISTASSEHPYRQRFTLAHELGHFALHRSLIGNGLDDNKMYRSDAHIGKYANSEIKLVHERQANAFAAKILMPRELLEAEIAKEKSTLGSSKAPLTKLYRTFQVSPSAMQWRLKNLGLSEQVDMDS</sequence>
<dbReference type="Gene3D" id="1.10.10.2910">
    <property type="match status" value="1"/>
</dbReference>
<name>A0A1M4N654_9RHOB</name>
<dbReference type="PANTHER" id="PTHR43236:SF2">
    <property type="entry name" value="BLL0069 PROTEIN"/>
    <property type="match status" value="1"/>
</dbReference>
<reference evidence="3" key="1">
    <citation type="submission" date="2016-09" db="EMBL/GenBank/DDBJ databases">
        <authorList>
            <person name="Wibberg D."/>
        </authorList>
    </citation>
    <scope>NUCLEOTIDE SEQUENCE [LARGE SCALE GENOMIC DNA]</scope>
</reference>